<dbReference type="CDD" id="cd07043">
    <property type="entry name" value="STAS_anti-anti-sigma_factors"/>
    <property type="match status" value="1"/>
</dbReference>
<dbReference type="InterPro" id="IPR036513">
    <property type="entry name" value="STAS_dom_sf"/>
</dbReference>
<evidence type="ECO:0000313" key="2">
    <source>
        <dbReference type="EMBL" id="KAB2347763.1"/>
    </source>
</evidence>
<dbReference type="Pfam" id="PF13466">
    <property type="entry name" value="STAS_2"/>
    <property type="match status" value="1"/>
</dbReference>
<protein>
    <submittedName>
        <fullName evidence="2">STAS domain-containing protein</fullName>
    </submittedName>
</protein>
<reference evidence="2 3" key="1">
    <citation type="submission" date="2019-09" db="EMBL/GenBank/DDBJ databases">
        <title>Actinomadura physcomitrii sp. nov., a novel actinomycete isolated from moss [Physcomitrium sphaericum (Ludw) Fuernr].</title>
        <authorList>
            <person name="Zhuang X."/>
            <person name="Liu C."/>
        </authorList>
    </citation>
    <scope>NUCLEOTIDE SEQUENCE [LARGE SCALE GENOMIC DNA]</scope>
    <source>
        <strain evidence="2 3">HMC1</strain>
    </source>
</reference>
<dbReference type="OrthoDB" id="116243at2"/>
<dbReference type="InterPro" id="IPR002645">
    <property type="entry name" value="STAS_dom"/>
</dbReference>
<proteinExistence type="predicted"/>
<sequence>MSRSERRAVDDTAGTVPVRIPRRVRRAVLTCSPTPGRVGLIIAGEISLVTRDTLESHLTPLVSRGTDVHLDLSKVVFSDSGGVAVLVSAAQRLPAGKNIHLENPPVSMRRIMDVLYSRVPKIKVQS</sequence>
<keyword evidence="3" id="KW-1185">Reference proteome</keyword>
<dbReference type="PROSITE" id="PS50801">
    <property type="entry name" value="STAS"/>
    <property type="match status" value="1"/>
</dbReference>
<dbReference type="InterPro" id="IPR058548">
    <property type="entry name" value="MlaB-like_STAS"/>
</dbReference>
<dbReference type="EMBL" id="WBMT01000008">
    <property type="protein sequence ID" value="KAB2347763.1"/>
    <property type="molecule type" value="Genomic_DNA"/>
</dbReference>
<dbReference type="Proteomes" id="UP000468735">
    <property type="component" value="Unassembled WGS sequence"/>
</dbReference>
<organism evidence="2 3">
    <name type="scientific">Actinomadura rudentiformis</name>
    <dbReference type="NCBI Taxonomy" id="359158"/>
    <lineage>
        <taxon>Bacteria</taxon>
        <taxon>Bacillati</taxon>
        <taxon>Actinomycetota</taxon>
        <taxon>Actinomycetes</taxon>
        <taxon>Streptosporangiales</taxon>
        <taxon>Thermomonosporaceae</taxon>
        <taxon>Actinomadura</taxon>
    </lineage>
</organism>
<dbReference type="Gene3D" id="3.30.750.24">
    <property type="entry name" value="STAS domain"/>
    <property type="match status" value="1"/>
</dbReference>
<evidence type="ECO:0000313" key="3">
    <source>
        <dbReference type="Proteomes" id="UP000468735"/>
    </source>
</evidence>
<name>A0A6H9YTT6_9ACTN</name>
<evidence type="ECO:0000259" key="1">
    <source>
        <dbReference type="PROSITE" id="PS50801"/>
    </source>
</evidence>
<dbReference type="SUPFAM" id="SSF52091">
    <property type="entry name" value="SpoIIaa-like"/>
    <property type="match status" value="1"/>
</dbReference>
<accession>A0A6H9YTT6</accession>
<feature type="domain" description="STAS" evidence="1">
    <location>
        <begin position="35"/>
        <end position="113"/>
    </location>
</feature>
<comment type="caution">
    <text evidence="2">The sequence shown here is derived from an EMBL/GenBank/DDBJ whole genome shotgun (WGS) entry which is preliminary data.</text>
</comment>
<dbReference type="AlphaFoldDB" id="A0A6H9YTT6"/>
<gene>
    <name evidence="2" type="ORF">F8566_17820</name>
</gene>